<evidence type="ECO:0000313" key="2">
    <source>
        <dbReference type="EMBL" id="VFJ14272.1"/>
    </source>
</evidence>
<dbReference type="KEGG" id="nfn:NFRAN_1950"/>
<evidence type="ECO:0000256" key="1">
    <source>
        <dbReference type="SAM" id="MobiDB-lite"/>
    </source>
</evidence>
<dbReference type="RefSeq" id="WP_134484529.1">
    <property type="nucleotide sequence ID" value="NZ_LR216287.1"/>
</dbReference>
<name>A0A484IF77_9ARCH</name>
<keyword evidence="3" id="KW-1185">Reference proteome</keyword>
<dbReference type="EMBL" id="LR216287">
    <property type="protein sequence ID" value="VFJ14272.1"/>
    <property type="molecule type" value="Genomic_DNA"/>
</dbReference>
<reference evidence="2 3" key="1">
    <citation type="submission" date="2019-02" db="EMBL/GenBank/DDBJ databases">
        <authorList>
            <person name="Lehtovirta-Morley E L."/>
        </authorList>
    </citation>
    <scope>NUCLEOTIDE SEQUENCE [LARGE SCALE GENOMIC DNA]</scope>
    <source>
        <strain evidence="2">NFRAN1</strain>
    </source>
</reference>
<proteinExistence type="predicted"/>
<dbReference type="OrthoDB" id="10919at2157"/>
<organism evidence="2 3">
    <name type="scientific">Candidatus Nitrosocosmicus franklandianus</name>
    <dbReference type="NCBI Taxonomy" id="1798806"/>
    <lineage>
        <taxon>Archaea</taxon>
        <taxon>Nitrososphaerota</taxon>
        <taxon>Nitrososphaeria</taxon>
        <taxon>Nitrososphaerales</taxon>
        <taxon>Nitrososphaeraceae</taxon>
        <taxon>Candidatus Nitrosocosmicus</taxon>
    </lineage>
</organism>
<sequence>MTNPTSKSDTTNEKKEVKNNNDMLTKSKEQQFQELVSWLKKWGYETKDTTKDNNIEGIEYQAQITPQIPYEFGLSTPLFLEYQKDLDDGFIIRTTFKLDNQMQNQLNEENFDTTYSELEGIIYPMNVSMIKSYPAINIYKVMFHEDLTRRLFLEGLMGVIHSMSLVISKMNQRSRKVVQQV</sequence>
<dbReference type="Proteomes" id="UP000294299">
    <property type="component" value="Chromosome NFRAN"/>
</dbReference>
<dbReference type="GeneID" id="39421251"/>
<protein>
    <submittedName>
        <fullName evidence="2">Uncharacterized protein</fullName>
    </submittedName>
</protein>
<accession>A0A484IF77</accession>
<feature type="region of interest" description="Disordered" evidence="1">
    <location>
        <begin position="1"/>
        <end position="26"/>
    </location>
</feature>
<evidence type="ECO:0000313" key="3">
    <source>
        <dbReference type="Proteomes" id="UP000294299"/>
    </source>
</evidence>
<feature type="compositionally biased region" description="Basic and acidic residues" evidence="1">
    <location>
        <begin position="10"/>
        <end position="26"/>
    </location>
</feature>
<gene>
    <name evidence="2" type="ORF">NFRAN_1950</name>
</gene>
<dbReference type="AlphaFoldDB" id="A0A484IF77"/>